<keyword evidence="7 12" id="KW-0798">TonB box</keyword>
<dbReference type="CDD" id="cd01347">
    <property type="entry name" value="ligand_gated_channel"/>
    <property type="match status" value="1"/>
</dbReference>
<dbReference type="PROSITE" id="PS52016">
    <property type="entry name" value="TONB_DEPENDENT_REC_3"/>
    <property type="match status" value="1"/>
</dbReference>
<feature type="short sequence motif" description="TonB box" evidence="12">
    <location>
        <begin position="31"/>
        <end position="37"/>
    </location>
</feature>
<feature type="domain" description="TonB-dependent receptor-like beta-barrel" evidence="16">
    <location>
        <begin position="221"/>
        <end position="582"/>
    </location>
</feature>
<dbReference type="InterPro" id="IPR037066">
    <property type="entry name" value="Plug_dom_sf"/>
</dbReference>
<evidence type="ECO:0000313" key="18">
    <source>
        <dbReference type="EMBL" id="MFC3024933.1"/>
    </source>
</evidence>
<dbReference type="Gene3D" id="2.40.170.20">
    <property type="entry name" value="TonB-dependent receptor, beta-barrel domain"/>
    <property type="match status" value="1"/>
</dbReference>
<dbReference type="RefSeq" id="WP_123017123.1">
    <property type="nucleotide sequence ID" value="NZ_AP024911.1"/>
</dbReference>
<protein>
    <submittedName>
        <fullName evidence="18">TonB-dependent vitamin B12 receptor</fullName>
    </submittedName>
</protein>
<dbReference type="PROSITE" id="PS00430">
    <property type="entry name" value="TONB_DEPENDENT_REC_1"/>
    <property type="match status" value="1"/>
</dbReference>
<keyword evidence="5 15" id="KW-0732">Signal</keyword>
<evidence type="ECO:0000256" key="9">
    <source>
        <dbReference type="ARBA" id="ARBA00023136"/>
    </source>
</evidence>
<comment type="caution">
    <text evidence="18">The sequence shown here is derived from an EMBL/GenBank/DDBJ whole genome shotgun (WGS) entry which is preliminary data.</text>
</comment>
<dbReference type="EMBL" id="JBHRSE010000097">
    <property type="protein sequence ID" value="MFC3024933.1"/>
    <property type="molecule type" value="Genomic_DNA"/>
</dbReference>
<gene>
    <name evidence="18" type="primary">btuB</name>
    <name evidence="18" type="ORF">ACFODT_14035</name>
</gene>
<dbReference type="InterPro" id="IPR036942">
    <property type="entry name" value="Beta-barrel_TonB_sf"/>
</dbReference>
<reference evidence="19" key="1">
    <citation type="journal article" date="2019" name="Int. J. Syst. Evol. Microbiol.">
        <title>The Global Catalogue of Microorganisms (GCM) 10K type strain sequencing project: providing services to taxonomists for standard genome sequencing and annotation.</title>
        <authorList>
            <consortium name="The Broad Institute Genomics Platform"/>
            <consortium name="The Broad Institute Genome Sequencing Center for Infectious Disease"/>
            <person name="Wu L."/>
            <person name="Ma J."/>
        </authorList>
    </citation>
    <scope>NUCLEOTIDE SEQUENCE [LARGE SCALE GENOMIC DNA]</scope>
    <source>
        <strain evidence="19">KCTC 62784</strain>
    </source>
</reference>
<comment type="similarity">
    <text evidence="11 14">Belongs to the TonB-dependent receptor family.</text>
</comment>
<keyword evidence="4 11" id="KW-0812">Transmembrane</keyword>
<dbReference type="Pfam" id="PF07715">
    <property type="entry name" value="Plug"/>
    <property type="match status" value="1"/>
</dbReference>
<evidence type="ECO:0000256" key="15">
    <source>
        <dbReference type="SAM" id="SignalP"/>
    </source>
</evidence>
<evidence type="ECO:0000256" key="12">
    <source>
        <dbReference type="PROSITE-ProRule" id="PRU10143"/>
    </source>
</evidence>
<evidence type="ECO:0000256" key="8">
    <source>
        <dbReference type="ARBA" id="ARBA00023114"/>
    </source>
</evidence>
<evidence type="ECO:0000313" key="19">
    <source>
        <dbReference type="Proteomes" id="UP001595384"/>
    </source>
</evidence>
<sequence>MKTLLWAGSLASSFCIAMPSHAQSQPMTMETVVVTANRLPQSQHSTLSNVDVISRQEIEQSQAKSLPDVLQRLTGVQISQNGGRGQLASLYIRGTGPSQVLVLMDGVRLARSAKSSVDFNQIPLSYVDHIEYVRGAKASLYGSEAIGGVINIITVARSRQQGTNVNIGLGSLDYKQIGGSTGVATSENGQLNVAVSHEADDGYNVHPIPGINDGDKHGFKSNNGLVGYTHDVTEQLSLFANGRLFKNTYQYDSSFGSHKYMEAEKDDQSWTLGGEFNGQQYHSLLQFNYQQQKQSDYQQSLGKESASATRDRVTQSVAKWSNSYHINEAITAAAGIDWQQSGYKNLNTNREFTRDNTAVYALIVAELDRLRLEASGRMDDNEAFGQDETYNIAAGYQLMPELALRASYGTGIKAPNLYELYDPKYGNKALTPEESKSYEVGLFGRMNIIDWSITGYDTRISNLLSYDPTTYVSKNIDGQSHIKGIEVEANLSTGIVDHQLSVDIKSPKDKEGHQLVRRSRQIYKWNTTTHFDDIDWVVSYMWFSRRPTSTAHVDLASYALVNTSMNYYVTNKVTLSGRIANVFDKEYATAAGYPAAERAYYMNMSYQF</sequence>
<proteinExistence type="inferred from homology"/>
<accession>A0ABV7CD97</accession>
<evidence type="ECO:0000256" key="11">
    <source>
        <dbReference type="PROSITE-ProRule" id="PRU01360"/>
    </source>
</evidence>
<dbReference type="SUPFAM" id="SSF56935">
    <property type="entry name" value="Porins"/>
    <property type="match status" value="1"/>
</dbReference>
<evidence type="ECO:0000256" key="7">
    <source>
        <dbReference type="ARBA" id="ARBA00023077"/>
    </source>
</evidence>
<dbReference type="InterPro" id="IPR000531">
    <property type="entry name" value="Beta-barrel_TonB"/>
</dbReference>
<dbReference type="InterPro" id="IPR010916">
    <property type="entry name" value="TonB_box_CS"/>
</dbReference>
<evidence type="ECO:0000256" key="5">
    <source>
        <dbReference type="ARBA" id="ARBA00022729"/>
    </source>
</evidence>
<dbReference type="InterPro" id="IPR010917">
    <property type="entry name" value="TonB_rcpt_CS"/>
</dbReference>
<evidence type="ECO:0000256" key="2">
    <source>
        <dbReference type="ARBA" id="ARBA00022448"/>
    </source>
</evidence>
<evidence type="ECO:0000256" key="1">
    <source>
        <dbReference type="ARBA" id="ARBA00004571"/>
    </source>
</evidence>
<evidence type="ECO:0000259" key="17">
    <source>
        <dbReference type="Pfam" id="PF07715"/>
    </source>
</evidence>
<evidence type="ECO:0000259" key="16">
    <source>
        <dbReference type="Pfam" id="PF00593"/>
    </source>
</evidence>
<keyword evidence="19" id="KW-1185">Reference proteome</keyword>
<evidence type="ECO:0000256" key="10">
    <source>
        <dbReference type="ARBA" id="ARBA00023237"/>
    </source>
</evidence>
<keyword evidence="8" id="KW-0626">Porin</keyword>
<keyword evidence="10 11" id="KW-0998">Cell outer membrane</keyword>
<dbReference type="InterPro" id="IPR010101">
    <property type="entry name" value="B12_transptr_BtuB"/>
</dbReference>
<comment type="subcellular location">
    <subcellularLocation>
        <location evidence="1 11">Cell outer membrane</location>
        <topology evidence="1 11">Multi-pass membrane protein</topology>
    </subcellularLocation>
</comment>
<feature type="short sequence motif" description="TonB C-terminal box" evidence="13">
    <location>
        <begin position="591"/>
        <end position="608"/>
    </location>
</feature>
<feature type="signal peptide" evidence="15">
    <location>
        <begin position="1"/>
        <end position="22"/>
    </location>
</feature>
<keyword evidence="3 11" id="KW-1134">Transmembrane beta strand</keyword>
<evidence type="ECO:0000256" key="3">
    <source>
        <dbReference type="ARBA" id="ARBA00022452"/>
    </source>
</evidence>
<evidence type="ECO:0000256" key="4">
    <source>
        <dbReference type="ARBA" id="ARBA00022692"/>
    </source>
</evidence>
<dbReference type="PANTHER" id="PTHR30069:SF53">
    <property type="entry name" value="COLICIN I RECEPTOR-RELATED"/>
    <property type="match status" value="1"/>
</dbReference>
<keyword evidence="6" id="KW-0406">Ion transport</keyword>
<evidence type="ECO:0000256" key="6">
    <source>
        <dbReference type="ARBA" id="ARBA00023065"/>
    </source>
</evidence>
<dbReference type="InterPro" id="IPR039426">
    <property type="entry name" value="TonB-dep_rcpt-like"/>
</dbReference>
<feature type="chain" id="PRO_5047066820" evidence="15">
    <location>
        <begin position="23"/>
        <end position="608"/>
    </location>
</feature>
<dbReference type="Pfam" id="PF00593">
    <property type="entry name" value="TonB_dep_Rec_b-barrel"/>
    <property type="match status" value="1"/>
</dbReference>
<evidence type="ECO:0000256" key="13">
    <source>
        <dbReference type="PROSITE-ProRule" id="PRU10144"/>
    </source>
</evidence>
<dbReference type="InterPro" id="IPR012910">
    <property type="entry name" value="Plug_dom"/>
</dbReference>
<dbReference type="Gene3D" id="2.170.130.10">
    <property type="entry name" value="TonB-dependent receptor, plug domain"/>
    <property type="match status" value="1"/>
</dbReference>
<dbReference type="PROSITE" id="PS01156">
    <property type="entry name" value="TONB_DEPENDENT_REC_2"/>
    <property type="match status" value="1"/>
</dbReference>
<dbReference type="NCBIfam" id="TIGR01779">
    <property type="entry name" value="TonB-B12"/>
    <property type="match status" value="1"/>
</dbReference>
<keyword evidence="9 11" id="KW-0472">Membrane</keyword>
<name>A0ABV7CD97_9VIBR</name>
<keyword evidence="2 11" id="KW-0813">Transport</keyword>
<organism evidence="18 19">
    <name type="scientific">Vibrio zhugei</name>
    <dbReference type="NCBI Taxonomy" id="2479546"/>
    <lineage>
        <taxon>Bacteria</taxon>
        <taxon>Pseudomonadati</taxon>
        <taxon>Pseudomonadota</taxon>
        <taxon>Gammaproteobacteria</taxon>
        <taxon>Vibrionales</taxon>
        <taxon>Vibrionaceae</taxon>
        <taxon>Vibrio</taxon>
    </lineage>
</organism>
<evidence type="ECO:0000256" key="14">
    <source>
        <dbReference type="RuleBase" id="RU003357"/>
    </source>
</evidence>
<dbReference type="PANTHER" id="PTHR30069">
    <property type="entry name" value="TONB-DEPENDENT OUTER MEMBRANE RECEPTOR"/>
    <property type="match status" value="1"/>
</dbReference>
<feature type="domain" description="TonB-dependent receptor plug" evidence="17">
    <location>
        <begin position="44"/>
        <end position="149"/>
    </location>
</feature>
<keyword evidence="18" id="KW-0675">Receptor</keyword>
<dbReference type="Proteomes" id="UP001595384">
    <property type="component" value="Unassembled WGS sequence"/>
</dbReference>